<dbReference type="UniPathway" id="UPA00299"/>
<comment type="subcellular location">
    <subcellularLocation>
        <location evidence="1 15">Cytoplasm</location>
    </subcellularLocation>
</comment>
<dbReference type="Pfam" id="PF00128">
    <property type="entry name" value="Alpha-amylase"/>
    <property type="match status" value="1"/>
</dbReference>
<feature type="binding site" evidence="16">
    <location>
        <begin position="286"/>
        <end position="291"/>
    </location>
    <ligand>
        <name>substrate</name>
    </ligand>
</feature>
<feature type="binding site" evidence="16">
    <location>
        <begin position="421"/>
        <end position="426"/>
    </location>
    <ligand>
        <name>substrate</name>
    </ligand>
</feature>
<evidence type="ECO:0000256" key="18">
    <source>
        <dbReference type="SAM" id="MobiDB-lite"/>
    </source>
</evidence>
<dbReference type="Gene3D" id="1.10.10.760">
    <property type="entry name" value="E-set domains of sugar-utilizing enzymes"/>
    <property type="match status" value="1"/>
</dbReference>
<keyword evidence="7 14" id="KW-0378">Hydrolase</keyword>
<evidence type="ECO:0000256" key="9">
    <source>
        <dbReference type="ARBA" id="ARBA00023295"/>
    </source>
</evidence>
<evidence type="ECO:0000256" key="4">
    <source>
        <dbReference type="ARBA" id="ARBA00012268"/>
    </source>
</evidence>
<evidence type="ECO:0000313" key="21">
    <source>
        <dbReference type="Proteomes" id="UP000037660"/>
    </source>
</evidence>
<dbReference type="CDD" id="cd11325">
    <property type="entry name" value="AmyAc_GTHase"/>
    <property type="match status" value="1"/>
</dbReference>
<evidence type="ECO:0000256" key="12">
    <source>
        <dbReference type="ARBA" id="ARBA00034013"/>
    </source>
</evidence>
<keyword evidence="6" id="KW-0963">Cytoplasm</keyword>
<evidence type="ECO:0000256" key="10">
    <source>
        <dbReference type="ARBA" id="ARBA00032057"/>
    </source>
</evidence>
<keyword evidence="9 14" id="KW-0326">Glycosidase</keyword>
<feature type="binding site" evidence="16">
    <location>
        <begin position="350"/>
        <end position="354"/>
    </location>
    <ligand>
        <name>substrate</name>
    </ligand>
</feature>
<dbReference type="SUPFAM" id="SSF51445">
    <property type="entry name" value="(Trans)glycosidases"/>
    <property type="match status" value="1"/>
</dbReference>
<dbReference type="Pfam" id="PF11941">
    <property type="entry name" value="DUF3459"/>
    <property type="match status" value="1"/>
</dbReference>
<evidence type="ECO:0000256" key="17">
    <source>
        <dbReference type="PIRSR" id="PIRSR006337-3"/>
    </source>
</evidence>
<dbReference type="InterPro" id="IPR006047">
    <property type="entry name" value="GH13_cat_dom"/>
</dbReference>
<evidence type="ECO:0000256" key="14">
    <source>
        <dbReference type="PIRNR" id="PIRNR006337"/>
    </source>
</evidence>
<feature type="region of interest" description="Disordered" evidence="18">
    <location>
        <begin position="91"/>
        <end position="116"/>
    </location>
</feature>
<feature type="site" description="Transition state stabilizer" evidence="17">
    <location>
        <position position="422"/>
    </location>
</feature>
<dbReference type="EMBL" id="BBYR01000039">
    <property type="protein sequence ID" value="GAP36915.1"/>
    <property type="molecule type" value="Genomic_DNA"/>
</dbReference>
<evidence type="ECO:0000259" key="19">
    <source>
        <dbReference type="SMART" id="SM00642"/>
    </source>
</evidence>
<dbReference type="InterPro" id="IPR014756">
    <property type="entry name" value="Ig_E-set"/>
</dbReference>
<dbReference type="PANTHER" id="PTHR43651:SF11">
    <property type="entry name" value="MALTO-OLIGOSYLTREHALOSE TREHALOHYDROLASE"/>
    <property type="match status" value="1"/>
</dbReference>
<evidence type="ECO:0000256" key="2">
    <source>
        <dbReference type="ARBA" id="ARBA00005199"/>
    </source>
</evidence>
<evidence type="ECO:0000256" key="6">
    <source>
        <dbReference type="ARBA" id="ARBA00022490"/>
    </source>
</evidence>
<gene>
    <name evidence="20" type="ORF">ISF6_2755</name>
</gene>
<dbReference type="GO" id="GO:0005737">
    <property type="term" value="C:cytoplasm"/>
    <property type="evidence" value="ECO:0007669"/>
    <property type="project" value="UniProtKB-SubCell"/>
</dbReference>
<evidence type="ECO:0000256" key="11">
    <source>
        <dbReference type="ARBA" id="ARBA00033284"/>
    </source>
</evidence>
<dbReference type="InterPro" id="IPR012768">
    <property type="entry name" value="Trehalose_TreZ"/>
</dbReference>
<dbReference type="GO" id="GO:0005992">
    <property type="term" value="P:trehalose biosynthetic process"/>
    <property type="evidence" value="ECO:0007669"/>
    <property type="project" value="UniProtKB-UniRule"/>
</dbReference>
<organism evidence="20 21">
    <name type="scientific">Piscinibacter sakaiensis</name>
    <name type="common">Ideonella sakaiensis</name>
    <dbReference type="NCBI Taxonomy" id="1547922"/>
    <lineage>
        <taxon>Bacteria</taxon>
        <taxon>Pseudomonadati</taxon>
        <taxon>Pseudomonadota</taxon>
        <taxon>Betaproteobacteria</taxon>
        <taxon>Burkholderiales</taxon>
        <taxon>Sphaerotilaceae</taxon>
        <taxon>Piscinibacter</taxon>
    </lineage>
</organism>
<evidence type="ECO:0000256" key="15">
    <source>
        <dbReference type="PIRSR" id="PIRSR006337-1"/>
    </source>
</evidence>
<evidence type="ECO:0000313" key="20">
    <source>
        <dbReference type="EMBL" id="GAP36915.1"/>
    </source>
</evidence>
<reference evidence="20 21" key="2">
    <citation type="journal article" date="2016" name="Science">
        <title>A bacterium that degrades and assimilates poly(ethylene terephthalate).</title>
        <authorList>
            <person name="Yoshida S."/>
            <person name="Hiraga K."/>
            <person name="Takehana T."/>
            <person name="Taniguchi I."/>
            <person name="Yamaji H."/>
            <person name="Maeda Y."/>
            <person name="Toyohara K."/>
            <person name="Miyamoto K."/>
            <person name="Kimura Y."/>
            <person name="Oda K."/>
        </authorList>
    </citation>
    <scope>NUCLEOTIDE SEQUENCE [LARGE SCALE GENOMIC DNA]</scope>
    <source>
        <strain evidence="21">NBRC 110686 / TISTR 2288 / 201-F6</strain>
    </source>
</reference>
<evidence type="ECO:0000256" key="13">
    <source>
        <dbReference type="NCBIfam" id="TIGR02402"/>
    </source>
</evidence>
<evidence type="ECO:0000256" key="7">
    <source>
        <dbReference type="ARBA" id="ARBA00022801"/>
    </source>
</evidence>
<evidence type="ECO:0000256" key="5">
    <source>
        <dbReference type="ARBA" id="ARBA00015938"/>
    </source>
</evidence>
<proteinExistence type="inferred from homology"/>
<dbReference type="InterPro" id="IPR017853">
    <property type="entry name" value="GH"/>
</dbReference>
<dbReference type="RefSeq" id="WP_082368367.1">
    <property type="nucleotide sequence ID" value="NZ_BBYR01000039.1"/>
</dbReference>
<dbReference type="Proteomes" id="UP000037660">
    <property type="component" value="Unassembled WGS sequence"/>
</dbReference>
<dbReference type="PANTHER" id="PTHR43651">
    <property type="entry name" value="1,4-ALPHA-GLUCAN-BRANCHING ENZYME"/>
    <property type="match status" value="1"/>
</dbReference>
<reference evidence="21" key="1">
    <citation type="submission" date="2015-07" db="EMBL/GenBank/DDBJ databases">
        <title>Discovery of a poly(ethylene terephthalate assimilation.</title>
        <authorList>
            <person name="Yoshida S."/>
            <person name="Hiraga K."/>
            <person name="Takehana T."/>
            <person name="Taniguchi I."/>
            <person name="Yamaji H."/>
            <person name="Maeda Y."/>
            <person name="Toyohara K."/>
            <person name="Miyamoto K."/>
            <person name="Kimura Y."/>
            <person name="Oda K."/>
        </authorList>
    </citation>
    <scope>NUCLEOTIDE SEQUENCE [LARGE SCALE GENOMIC DNA]</scope>
    <source>
        <strain evidence="21">NBRC 110686 / TISTR 2288 / 201-F6</strain>
    </source>
</reference>
<dbReference type="Gene3D" id="3.20.20.80">
    <property type="entry name" value="Glycosidases"/>
    <property type="match status" value="1"/>
</dbReference>
<dbReference type="OrthoDB" id="9800174at2"/>
<feature type="active site" description="Nucleophile" evidence="15">
    <location>
        <position position="288"/>
    </location>
</feature>
<sequence>MPSRAHRTGTGLGEVHAMPFGAELLPRGGVVYRLWAPDQQEVVLERFGADGRLREARVLRPDDAGWVRHEAPDAGPGERYRYRVPRAPGAPAADGLAVPDPASRSNPDGVHGPSEVVDPNAFVWQHDGWTGRPWHEAVLYELHVGSFTPEGSFRAAARKLPALAALGITAVELMPLASFGGRRGWGYDGVLPFAPAACYGPPDDLRHFVDRAHGLGLMVLLDVVYNHFGPDGNYLHAHCRSFFDAARRTPWGDALNVDGPRSATVRRFFVDNALHWLTEYRMDGLRLDAVHAIEDRSARHLVDEIAEALHRGPGRHRHVHLVLENDDNRADWLQRDAAGSPRLATAQWNDDWHHAAHVLATGETAGYYADYAADPAADLARALAGGFVYQGQPSAHRGGKPRGEPSAGLPPVAFVNFLQNHDQVGNRAFGERLDAVAPAVRVEALLTALLLAPAVPMLFMGEEFAASTPFPYFCEFDGALGRAVSDGRRAEFAGFDAFADPARRAALPDPNDPATFEAARLRWEETETPAGQRRQALVAGLLRLRREHLQPVLPQLRSGGQARPLGPRAWCVDWPLGAAGTWRILLNFGPGAVPRPAVPGERLLHVGGTPAGADGLAPEQVQVLWLPPTAPVPKAAATGAAADACALPPT</sequence>
<name>A0A0K8P3V5_PISS1</name>
<dbReference type="Gene3D" id="2.60.40.10">
    <property type="entry name" value="Immunoglobulins"/>
    <property type="match status" value="1"/>
</dbReference>
<comment type="catalytic activity">
    <reaction evidence="12 14">
        <text>hydrolysis of (1-&gt;4)-alpha-D-glucosidic linkage in 4-alpha-D-[(1-&gt;4)-alpha-D-glucanosyl]n trehalose to yield trehalose and (1-&gt;4)-alpha-D-glucan.</text>
        <dbReference type="EC" id="3.2.1.141"/>
    </reaction>
</comment>
<evidence type="ECO:0000256" key="1">
    <source>
        <dbReference type="ARBA" id="ARBA00004496"/>
    </source>
</evidence>
<dbReference type="CDD" id="cd02853">
    <property type="entry name" value="E_set_MTHase_like_N"/>
    <property type="match status" value="1"/>
</dbReference>
<dbReference type="SUPFAM" id="SSF81296">
    <property type="entry name" value="E set domains"/>
    <property type="match status" value="1"/>
</dbReference>
<dbReference type="InterPro" id="IPR022567">
    <property type="entry name" value="DUF3459"/>
</dbReference>
<dbReference type="PIRSF" id="PIRSF006337">
    <property type="entry name" value="Trehalose_TreZ"/>
    <property type="match status" value="1"/>
</dbReference>
<dbReference type="EC" id="3.2.1.141" evidence="4 13"/>
<dbReference type="GO" id="GO:0033942">
    <property type="term" value="F:4-alpha-D-(1-&gt;4)-alpha-D-glucanotrehalose trehalohydrolase activity"/>
    <property type="evidence" value="ECO:0007669"/>
    <property type="project" value="UniProtKB-EC"/>
</dbReference>
<protein>
    <recommendedName>
        <fullName evidence="5 13">Malto-oligosyltrehalose trehalohydrolase</fullName>
        <shortName evidence="14">MTHase</shortName>
        <ecNumber evidence="4 13">3.2.1.141</ecNumber>
    </recommendedName>
    <alternativeName>
        <fullName evidence="11 14">4-alpha-D-((1-&gt;4)-alpha-D-glucano)trehalose trehalohydrolase</fullName>
    </alternativeName>
    <alternativeName>
        <fullName evidence="10 14">Maltooligosyl trehalose trehalohydrolase</fullName>
    </alternativeName>
</protein>
<keyword evidence="21" id="KW-1185">Reference proteome</keyword>
<keyword evidence="8" id="KW-0119">Carbohydrate metabolism</keyword>
<comment type="caution">
    <text evidence="20">The sequence shown here is derived from an EMBL/GenBank/DDBJ whole genome shotgun (WGS) entry which is preliminary data.</text>
</comment>
<dbReference type="STRING" id="1547922.ISF6_2755"/>
<comment type="pathway">
    <text evidence="2 14">Glycan biosynthesis; trehalose biosynthesis.</text>
</comment>
<evidence type="ECO:0000256" key="3">
    <source>
        <dbReference type="ARBA" id="ARBA00008061"/>
    </source>
</evidence>
<accession>A0A0K8P3V5</accession>
<comment type="similarity">
    <text evidence="3 14">Belongs to the glycosyl hydrolase 13 family.</text>
</comment>
<dbReference type="InterPro" id="IPR013783">
    <property type="entry name" value="Ig-like_fold"/>
</dbReference>
<dbReference type="InterPro" id="IPR044901">
    <property type="entry name" value="Trehalose_TreZ_E-set_sf"/>
</dbReference>
<dbReference type="AlphaFoldDB" id="A0A0K8P3V5"/>
<feature type="active site" description="Proton donor" evidence="15">
    <location>
        <position position="324"/>
    </location>
</feature>
<evidence type="ECO:0000256" key="8">
    <source>
        <dbReference type="ARBA" id="ARBA00023277"/>
    </source>
</evidence>
<evidence type="ECO:0000256" key="16">
    <source>
        <dbReference type="PIRSR" id="PIRSR006337-2"/>
    </source>
</evidence>
<feature type="domain" description="Glycosyl hydrolase family 13 catalytic" evidence="19">
    <location>
        <begin position="141"/>
        <end position="503"/>
    </location>
</feature>
<dbReference type="NCBIfam" id="TIGR02402">
    <property type="entry name" value="trehalose_TreZ"/>
    <property type="match status" value="1"/>
</dbReference>
<dbReference type="SMART" id="SM00642">
    <property type="entry name" value="Aamy"/>
    <property type="match status" value="1"/>
</dbReference>